<evidence type="ECO:0000256" key="1">
    <source>
        <dbReference type="SAM" id="MobiDB-lite"/>
    </source>
</evidence>
<feature type="region of interest" description="Disordered" evidence="1">
    <location>
        <begin position="70"/>
        <end position="107"/>
    </location>
</feature>
<feature type="compositionally biased region" description="Basic residues" evidence="1">
    <location>
        <begin position="81"/>
        <end position="107"/>
    </location>
</feature>
<organism evidence="2">
    <name type="scientific">viral metagenome</name>
    <dbReference type="NCBI Taxonomy" id="1070528"/>
    <lineage>
        <taxon>unclassified sequences</taxon>
        <taxon>metagenomes</taxon>
        <taxon>organismal metagenomes</taxon>
    </lineage>
</organism>
<name>A0A6C0F4L9_9ZZZZ</name>
<reference evidence="2" key="1">
    <citation type="journal article" date="2020" name="Nature">
        <title>Giant virus diversity and host interactions through global metagenomics.</title>
        <authorList>
            <person name="Schulz F."/>
            <person name="Roux S."/>
            <person name="Paez-Espino D."/>
            <person name="Jungbluth S."/>
            <person name="Walsh D.A."/>
            <person name="Denef V.J."/>
            <person name="McMahon K.D."/>
            <person name="Konstantinidis K.T."/>
            <person name="Eloe-Fadrosh E.A."/>
            <person name="Kyrpides N.C."/>
            <person name="Woyke T."/>
        </authorList>
    </citation>
    <scope>NUCLEOTIDE SEQUENCE</scope>
    <source>
        <strain evidence="2">GVMAG-M-3300009182-46</strain>
    </source>
</reference>
<dbReference type="EMBL" id="MN739030">
    <property type="protein sequence ID" value="QHT36092.1"/>
    <property type="molecule type" value="Genomic_DNA"/>
</dbReference>
<sequence length="107" mass="13022">MSAGNGQYNAMHDARMARETQQREYQEWLASLTPEQLNAYNEQRRIEVEQGRRRARIWAETTLHRRHLDNVTSDEDANMGGRRRKKRKLTRKIKRTRKYRKTSRHRK</sequence>
<accession>A0A6C0F4L9</accession>
<proteinExistence type="predicted"/>
<dbReference type="AlphaFoldDB" id="A0A6C0F4L9"/>
<evidence type="ECO:0000313" key="2">
    <source>
        <dbReference type="EMBL" id="QHT36092.1"/>
    </source>
</evidence>
<protein>
    <submittedName>
        <fullName evidence="2">Uncharacterized protein</fullName>
    </submittedName>
</protein>